<evidence type="ECO:0000313" key="12">
    <source>
        <dbReference type="Proteomes" id="UP001219525"/>
    </source>
</evidence>
<gene>
    <name evidence="11" type="ORF">GGX14DRAFT_698891</name>
</gene>
<evidence type="ECO:0000256" key="9">
    <source>
        <dbReference type="SAM" id="Phobius"/>
    </source>
</evidence>
<feature type="region of interest" description="Disordered" evidence="8">
    <location>
        <begin position="452"/>
        <end position="471"/>
    </location>
</feature>
<evidence type="ECO:0000256" key="2">
    <source>
        <dbReference type="ARBA" id="ARBA00022448"/>
    </source>
</evidence>
<dbReference type="InterPro" id="IPR013099">
    <property type="entry name" value="K_chnl_dom"/>
</dbReference>
<dbReference type="SUPFAM" id="SSF81324">
    <property type="entry name" value="Voltage-gated potassium channels"/>
    <property type="match status" value="2"/>
</dbReference>
<dbReference type="Gene3D" id="1.10.287.70">
    <property type="match status" value="2"/>
</dbReference>
<dbReference type="GO" id="GO:0022841">
    <property type="term" value="F:potassium ion leak channel activity"/>
    <property type="evidence" value="ECO:0007669"/>
    <property type="project" value="TreeGrafter"/>
</dbReference>
<evidence type="ECO:0000256" key="8">
    <source>
        <dbReference type="SAM" id="MobiDB-lite"/>
    </source>
</evidence>
<keyword evidence="2" id="KW-0813">Transport</keyword>
<feature type="transmembrane region" description="Helical" evidence="9">
    <location>
        <begin position="222"/>
        <end position="241"/>
    </location>
</feature>
<dbReference type="PANTHER" id="PTHR11003:SF342">
    <property type="entry name" value="OUTWARD-RECTIFIER POTASSIUM CHANNEL TOK1"/>
    <property type="match status" value="1"/>
</dbReference>
<evidence type="ECO:0000256" key="1">
    <source>
        <dbReference type="ARBA" id="ARBA00004141"/>
    </source>
</evidence>
<feature type="transmembrane region" description="Helical" evidence="9">
    <location>
        <begin position="353"/>
        <end position="376"/>
    </location>
</feature>
<dbReference type="GO" id="GO:0030322">
    <property type="term" value="P:stabilization of membrane potential"/>
    <property type="evidence" value="ECO:0007669"/>
    <property type="project" value="TreeGrafter"/>
</dbReference>
<feature type="transmembrane region" description="Helical" evidence="9">
    <location>
        <begin position="67"/>
        <end position="89"/>
    </location>
</feature>
<proteinExistence type="predicted"/>
<dbReference type="Proteomes" id="UP001219525">
    <property type="component" value="Unassembled WGS sequence"/>
</dbReference>
<dbReference type="GO" id="GO:0005886">
    <property type="term" value="C:plasma membrane"/>
    <property type="evidence" value="ECO:0007669"/>
    <property type="project" value="TreeGrafter"/>
</dbReference>
<evidence type="ECO:0000313" key="11">
    <source>
        <dbReference type="EMBL" id="KAJ7203756.1"/>
    </source>
</evidence>
<organism evidence="11 12">
    <name type="scientific">Mycena pura</name>
    <dbReference type="NCBI Taxonomy" id="153505"/>
    <lineage>
        <taxon>Eukaryota</taxon>
        <taxon>Fungi</taxon>
        <taxon>Dikarya</taxon>
        <taxon>Basidiomycota</taxon>
        <taxon>Agaricomycotina</taxon>
        <taxon>Agaricomycetes</taxon>
        <taxon>Agaricomycetidae</taxon>
        <taxon>Agaricales</taxon>
        <taxon>Marasmiineae</taxon>
        <taxon>Mycenaceae</taxon>
        <taxon>Mycena</taxon>
    </lineage>
</organism>
<evidence type="ECO:0000256" key="4">
    <source>
        <dbReference type="ARBA" id="ARBA00022989"/>
    </source>
</evidence>
<name>A0AAD6YDC7_9AGAR</name>
<evidence type="ECO:0000256" key="6">
    <source>
        <dbReference type="ARBA" id="ARBA00023136"/>
    </source>
</evidence>
<feature type="transmembrane region" description="Helical" evidence="9">
    <location>
        <begin position="109"/>
        <end position="129"/>
    </location>
</feature>
<feature type="domain" description="Potassium channel" evidence="10">
    <location>
        <begin position="227"/>
        <end position="298"/>
    </location>
</feature>
<feature type="transmembrane region" description="Helical" evidence="9">
    <location>
        <begin position="278"/>
        <end position="301"/>
    </location>
</feature>
<feature type="domain" description="Potassium channel" evidence="10">
    <location>
        <begin position="363"/>
        <end position="438"/>
    </location>
</feature>
<sequence length="602" mass="66939">MNDPGLEQPIKSSCETAAHTANSKLPNAAKHGDRGILAAFRQELEHDEEEEEVGYFQSQWWWFTSTVFPLVAGTFGPLAIVFSICALLRPWRQYTADGSAISDPGWLNAITSLSLALSVIANVVLLANFGHAMRYFIAQPLTIGFWYIASILLIVPLRLTKTTLALPDTPAYAMSQAYYYAIISACIYTILATMLALNAMGAYIFHAYRASFDPLTVPQRTLMVQTIFFVLYLCAGAGVYAHTEGWEYLDCIYWADYTLLTIGLGSDFPPKTHAGRALLIPFALGGITLLGLVVGSIRGLLLERGRVKVVRRTLAKEREKWIARMDEPDAAWKKEEWEAMRRIQRRAETVRKYYALASSVFAFLLVWFLGALGFFFTEVAQSWTYFESLYFSYTTLLTLGYGDFFPKSNAGKPFFVVWSLIAVPTMTIVISNFGDMLVGWVRGGLMRVIIPTTDPEPQQSGGGGGDDVSEDVRRMGTDVEHLGQAVEKAEAERGRGSGLGAQLAREVSRLAREVGSKPAVEFGWEDMEHWLELIGARTDAQKQSVDAGGPSLRHARSGERRGEWTWLGKEGPLLSGLSEAQWVLQKLCDRLEEVLQEEIGSK</sequence>
<dbReference type="PANTHER" id="PTHR11003">
    <property type="entry name" value="POTASSIUM CHANNEL, SUBFAMILY K"/>
    <property type="match status" value="1"/>
</dbReference>
<protein>
    <recommendedName>
        <fullName evidence="10">Potassium channel domain-containing protein</fullName>
    </recommendedName>
</protein>
<comment type="caution">
    <text evidence="11">The sequence shown here is derived from an EMBL/GenBank/DDBJ whole genome shotgun (WGS) entry which is preliminary data.</text>
</comment>
<dbReference type="InterPro" id="IPR003280">
    <property type="entry name" value="2pore_dom_K_chnl"/>
</dbReference>
<evidence type="ECO:0000256" key="5">
    <source>
        <dbReference type="ARBA" id="ARBA00023065"/>
    </source>
</evidence>
<evidence type="ECO:0000259" key="10">
    <source>
        <dbReference type="Pfam" id="PF07885"/>
    </source>
</evidence>
<dbReference type="Pfam" id="PF07885">
    <property type="entry name" value="Ion_trans_2"/>
    <property type="match status" value="2"/>
</dbReference>
<comment type="subcellular location">
    <subcellularLocation>
        <location evidence="1">Membrane</location>
        <topology evidence="1">Multi-pass membrane protein</topology>
    </subcellularLocation>
</comment>
<dbReference type="GO" id="GO:0015271">
    <property type="term" value="F:outward rectifier potassium channel activity"/>
    <property type="evidence" value="ECO:0007669"/>
    <property type="project" value="TreeGrafter"/>
</dbReference>
<feature type="transmembrane region" description="Helical" evidence="9">
    <location>
        <begin position="136"/>
        <end position="157"/>
    </location>
</feature>
<keyword evidence="7" id="KW-0407">Ion channel</keyword>
<dbReference type="AlphaFoldDB" id="A0AAD6YDC7"/>
<evidence type="ECO:0000256" key="7">
    <source>
        <dbReference type="ARBA" id="ARBA00023303"/>
    </source>
</evidence>
<accession>A0AAD6YDC7</accession>
<keyword evidence="5" id="KW-0406">Ion transport</keyword>
<evidence type="ECO:0000256" key="3">
    <source>
        <dbReference type="ARBA" id="ARBA00022692"/>
    </source>
</evidence>
<keyword evidence="3 9" id="KW-0812">Transmembrane</keyword>
<feature type="region of interest" description="Disordered" evidence="8">
    <location>
        <begin position="541"/>
        <end position="560"/>
    </location>
</feature>
<keyword evidence="12" id="KW-1185">Reference proteome</keyword>
<feature type="transmembrane region" description="Helical" evidence="9">
    <location>
        <begin position="414"/>
        <end position="441"/>
    </location>
</feature>
<feature type="transmembrane region" description="Helical" evidence="9">
    <location>
        <begin position="382"/>
        <end position="402"/>
    </location>
</feature>
<feature type="transmembrane region" description="Helical" evidence="9">
    <location>
        <begin position="177"/>
        <end position="201"/>
    </location>
</feature>
<keyword evidence="4 9" id="KW-1133">Transmembrane helix</keyword>
<keyword evidence="6 9" id="KW-0472">Membrane</keyword>
<reference evidence="11" key="1">
    <citation type="submission" date="2023-03" db="EMBL/GenBank/DDBJ databases">
        <title>Massive genome expansion in bonnet fungi (Mycena s.s.) driven by repeated elements and novel gene families across ecological guilds.</title>
        <authorList>
            <consortium name="Lawrence Berkeley National Laboratory"/>
            <person name="Harder C.B."/>
            <person name="Miyauchi S."/>
            <person name="Viragh M."/>
            <person name="Kuo A."/>
            <person name="Thoen E."/>
            <person name="Andreopoulos B."/>
            <person name="Lu D."/>
            <person name="Skrede I."/>
            <person name="Drula E."/>
            <person name="Henrissat B."/>
            <person name="Morin E."/>
            <person name="Kohler A."/>
            <person name="Barry K."/>
            <person name="LaButti K."/>
            <person name="Morin E."/>
            <person name="Salamov A."/>
            <person name="Lipzen A."/>
            <person name="Mereny Z."/>
            <person name="Hegedus B."/>
            <person name="Baldrian P."/>
            <person name="Stursova M."/>
            <person name="Weitz H."/>
            <person name="Taylor A."/>
            <person name="Grigoriev I.V."/>
            <person name="Nagy L.G."/>
            <person name="Martin F."/>
            <person name="Kauserud H."/>
        </authorList>
    </citation>
    <scope>NUCLEOTIDE SEQUENCE</scope>
    <source>
        <strain evidence="11">9144</strain>
    </source>
</reference>
<dbReference type="EMBL" id="JARJCW010000049">
    <property type="protein sequence ID" value="KAJ7203756.1"/>
    <property type="molecule type" value="Genomic_DNA"/>
</dbReference>